<protein>
    <submittedName>
        <fullName evidence="2">Uncharacterized protein</fullName>
    </submittedName>
</protein>
<feature type="region of interest" description="Disordered" evidence="1">
    <location>
        <begin position="1"/>
        <end position="21"/>
    </location>
</feature>
<proteinExistence type="predicted"/>
<evidence type="ECO:0000313" key="3">
    <source>
        <dbReference type="Proteomes" id="UP000469452"/>
    </source>
</evidence>
<evidence type="ECO:0000256" key="1">
    <source>
        <dbReference type="SAM" id="MobiDB-lite"/>
    </source>
</evidence>
<feature type="non-terminal residue" evidence="2">
    <location>
        <position position="55"/>
    </location>
</feature>
<dbReference type="AlphaFoldDB" id="A0A6A5AS82"/>
<dbReference type="EMBL" id="VJMI01008349">
    <property type="protein sequence ID" value="KAF0761474.1"/>
    <property type="molecule type" value="Genomic_DNA"/>
</dbReference>
<gene>
    <name evidence="2" type="ORF">AaE_003429</name>
</gene>
<sequence>MDSASKSHNSRAVRGDAARAAADIGDDEVWKVAANAVPPAEDMAAAVVSEFADGV</sequence>
<accession>A0A6A5AS82</accession>
<dbReference type="Proteomes" id="UP000469452">
    <property type="component" value="Unassembled WGS sequence"/>
</dbReference>
<name>A0A6A5AS82_APHAT</name>
<reference evidence="2 3" key="1">
    <citation type="submission" date="2019-06" db="EMBL/GenBank/DDBJ databases">
        <title>Genomics analysis of Aphanomyces spp. identifies a new class of oomycete effector associated with host adaptation.</title>
        <authorList>
            <person name="Gaulin E."/>
        </authorList>
    </citation>
    <scope>NUCLEOTIDE SEQUENCE [LARGE SCALE GENOMIC DNA]</scope>
    <source>
        <strain evidence="2 3">E</strain>
    </source>
</reference>
<evidence type="ECO:0000313" key="2">
    <source>
        <dbReference type="EMBL" id="KAF0761474.1"/>
    </source>
</evidence>
<comment type="caution">
    <text evidence="2">The sequence shown here is derived from an EMBL/GenBank/DDBJ whole genome shotgun (WGS) entry which is preliminary data.</text>
</comment>
<organism evidence="2 3">
    <name type="scientific">Aphanomyces astaci</name>
    <name type="common">Crayfish plague agent</name>
    <dbReference type="NCBI Taxonomy" id="112090"/>
    <lineage>
        <taxon>Eukaryota</taxon>
        <taxon>Sar</taxon>
        <taxon>Stramenopiles</taxon>
        <taxon>Oomycota</taxon>
        <taxon>Saprolegniomycetes</taxon>
        <taxon>Saprolegniales</taxon>
        <taxon>Verrucalvaceae</taxon>
        <taxon>Aphanomyces</taxon>
    </lineage>
</organism>